<feature type="compositionally biased region" description="Acidic residues" evidence="1">
    <location>
        <begin position="14"/>
        <end position="35"/>
    </location>
</feature>
<sequence length="62" mass="7251">MEPARKPELHEEHNDEAEIGEVADEEATEESEELEVEREVIVTYYDDAMARCGLWGDARWRD</sequence>
<gene>
    <name evidence="2" type="ORF">Hfx1149_05335</name>
</gene>
<evidence type="ECO:0000256" key="1">
    <source>
        <dbReference type="SAM" id="MobiDB-lite"/>
    </source>
</evidence>
<feature type="region of interest" description="Disordered" evidence="1">
    <location>
        <begin position="1"/>
        <end position="35"/>
    </location>
</feature>
<accession>A0A643JVG3</accession>
<evidence type="ECO:0000313" key="2">
    <source>
        <dbReference type="EMBL" id="KAB1187483.1"/>
    </source>
</evidence>
<dbReference type="AlphaFoldDB" id="A0A643JVG3"/>
<organism evidence="2">
    <name type="scientific">Haloferax sp. CBA1149</name>
    <dbReference type="NCBI Taxonomy" id="2650753"/>
    <lineage>
        <taxon>Archaea</taxon>
        <taxon>Methanobacteriati</taxon>
        <taxon>Methanobacteriota</taxon>
        <taxon>Stenosarchaea group</taxon>
        <taxon>Halobacteria</taxon>
        <taxon>Halobacteriales</taxon>
        <taxon>Haloferacaceae</taxon>
        <taxon>Haloferax</taxon>
    </lineage>
</organism>
<dbReference type="EMBL" id="VZUS01000001">
    <property type="protein sequence ID" value="KAB1187483.1"/>
    <property type="molecule type" value="Genomic_DNA"/>
</dbReference>
<name>A0A643JVG3_9EURY</name>
<comment type="caution">
    <text evidence="2">The sequence shown here is derived from an EMBL/GenBank/DDBJ whole genome shotgun (WGS) entry which is preliminary data.</text>
</comment>
<protein>
    <submittedName>
        <fullName evidence="2">Uncharacterized protein</fullName>
    </submittedName>
</protein>
<reference evidence="2" key="1">
    <citation type="submission" date="2019-09" db="EMBL/GenBank/DDBJ databases">
        <title>Genomic analysis of Haloferax sp. CBA1149.</title>
        <authorList>
            <person name="Roh S.W."/>
        </authorList>
    </citation>
    <scope>NUCLEOTIDE SEQUENCE</scope>
    <source>
        <strain evidence="2">CBA1149</strain>
    </source>
</reference>
<feature type="compositionally biased region" description="Basic and acidic residues" evidence="1">
    <location>
        <begin position="1"/>
        <end position="13"/>
    </location>
</feature>
<proteinExistence type="predicted"/>
<dbReference type="RefSeq" id="WP_151136177.1">
    <property type="nucleotide sequence ID" value="NZ_VZUS01000001.1"/>
</dbReference>